<name>A0A7C1I202_9CREN</name>
<keyword evidence="5 6" id="KW-0472">Membrane</keyword>
<dbReference type="GO" id="GO:0055085">
    <property type="term" value="P:transmembrane transport"/>
    <property type="evidence" value="ECO:0007669"/>
    <property type="project" value="InterPro"/>
</dbReference>
<dbReference type="Gene3D" id="1.10.3470.10">
    <property type="entry name" value="ABC transporter involved in vitamin B12 uptake, BtuC"/>
    <property type="match status" value="1"/>
</dbReference>
<evidence type="ECO:0000256" key="1">
    <source>
        <dbReference type="ARBA" id="ARBA00004141"/>
    </source>
</evidence>
<dbReference type="Pfam" id="PF00950">
    <property type="entry name" value="ABC-3"/>
    <property type="match status" value="1"/>
</dbReference>
<dbReference type="PANTHER" id="PTHR30477:SF21">
    <property type="entry name" value="ABC-3 PROTEIN"/>
    <property type="match status" value="1"/>
</dbReference>
<proteinExistence type="inferred from homology"/>
<feature type="transmembrane region" description="Helical" evidence="6">
    <location>
        <begin position="47"/>
        <end position="64"/>
    </location>
</feature>
<gene>
    <name evidence="7" type="ORF">ENO04_04645</name>
</gene>
<evidence type="ECO:0000256" key="3">
    <source>
        <dbReference type="ARBA" id="ARBA00022692"/>
    </source>
</evidence>
<feature type="transmembrane region" description="Helical" evidence="6">
    <location>
        <begin position="208"/>
        <end position="230"/>
    </location>
</feature>
<protein>
    <submittedName>
        <fullName evidence="7">Metal ABC transporter permease</fullName>
    </submittedName>
</protein>
<sequence>MYGPAVSLSLISPISIARRTAYLNAAIPHMTLFSASAATLLTGGAPGKTILVAAVLNLLLVFTYQRAIAKGVSEEIATSLIVGLTTSLSVLALYFLYKKTGYSGLVAALLVGDPLLVSTRNAVISVTAASAIAITVLLTWKEQIIVGIDRDYATARGMRTSFYDYVYYVLLGLTSIIYIRAVGYILLHVLVLMPGSIAMLASTSLSGVLPVSLALTLLSSSMSLLIGLYIDVSPVGLIGILMLFLYVLTNLMVRTKQ</sequence>
<feature type="transmembrane region" description="Helical" evidence="6">
    <location>
        <begin position="236"/>
        <end position="253"/>
    </location>
</feature>
<organism evidence="7">
    <name type="scientific">Fervidicoccus fontis</name>
    <dbReference type="NCBI Taxonomy" id="683846"/>
    <lineage>
        <taxon>Archaea</taxon>
        <taxon>Thermoproteota</taxon>
        <taxon>Thermoprotei</taxon>
        <taxon>Fervidicoccales</taxon>
        <taxon>Fervidicoccaceae</taxon>
        <taxon>Fervidicoccus</taxon>
    </lineage>
</organism>
<evidence type="ECO:0000256" key="5">
    <source>
        <dbReference type="ARBA" id="ARBA00023136"/>
    </source>
</evidence>
<feature type="transmembrane region" description="Helical" evidence="6">
    <location>
        <begin position="161"/>
        <end position="179"/>
    </location>
</feature>
<comment type="caution">
    <text evidence="7">The sequence shown here is derived from an EMBL/GenBank/DDBJ whole genome shotgun (WGS) entry which is preliminary data.</text>
</comment>
<evidence type="ECO:0000256" key="2">
    <source>
        <dbReference type="ARBA" id="ARBA00008034"/>
    </source>
</evidence>
<dbReference type="EMBL" id="DSDY01000144">
    <property type="protein sequence ID" value="HDS10884.1"/>
    <property type="molecule type" value="Genomic_DNA"/>
</dbReference>
<keyword evidence="4 6" id="KW-1133">Transmembrane helix</keyword>
<comment type="similarity">
    <text evidence="2">Belongs to the ABC-3 integral membrane protein family.</text>
</comment>
<evidence type="ECO:0000256" key="6">
    <source>
        <dbReference type="SAM" id="Phobius"/>
    </source>
</evidence>
<reference evidence="7" key="1">
    <citation type="journal article" date="2020" name="mSystems">
        <title>Genome- and Community-Level Interaction Insights into Carbon Utilization and Element Cycling Functions of Hydrothermarchaeota in Hydrothermal Sediment.</title>
        <authorList>
            <person name="Zhou Z."/>
            <person name="Liu Y."/>
            <person name="Xu W."/>
            <person name="Pan J."/>
            <person name="Luo Z.H."/>
            <person name="Li M."/>
        </authorList>
    </citation>
    <scope>NUCLEOTIDE SEQUENCE [LARGE SCALE GENOMIC DNA]</scope>
    <source>
        <strain evidence="7">SpSt-123</strain>
    </source>
</reference>
<feature type="transmembrane region" description="Helical" evidence="6">
    <location>
        <begin position="117"/>
        <end position="140"/>
    </location>
</feature>
<dbReference type="AlphaFoldDB" id="A0A7C1I202"/>
<comment type="subcellular location">
    <subcellularLocation>
        <location evidence="1">Membrane</location>
        <topology evidence="1">Multi-pass membrane protein</topology>
    </subcellularLocation>
</comment>
<dbReference type="InterPro" id="IPR037294">
    <property type="entry name" value="ABC_BtuC-like"/>
</dbReference>
<evidence type="ECO:0000256" key="4">
    <source>
        <dbReference type="ARBA" id="ARBA00022989"/>
    </source>
</evidence>
<dbReference type="PANTHER" id="PTHR30477">
    <property type="entry name" value="ABC-TRANSPORTER METAL-BINDING PROTEIN"/>
    <property type="match status" value="1"/>
</dbReference>
<keyword evidence="3 6" id="KW-0812">Transmembrane</keyword>
<dbReference type="SUPFAM" id="SSF81345">
    <property type="entry name" value="ABC transporter involved in vitamin B12 uptake, BtuC"/>
    <property type="match status" value="1"/>
</dbReference>
<dbReference type="InterPro" id="IPR001626">
    <property type="entry name" value="ABC_TroCD"/>
</dbReference>
<accession>A0A7C1I202</accession>
<evidence type="ECO:0000313" key="7">
    <source>
        <dbReference type="EMBL" id="HDS10884.1"/>
    </source>
</evidence>
<dbReference type="GO" id="GO:0043190">
    <property type="term" value="C:ATP-binding cassette (ABC) transporter complex"/>
    <property type="evidence" value="ECO:0007669"/>
    <property type="project" value="InterPro"/>
</dbReference>
<feature type="transmembrane region" description="Helical" evidence="6">
    <location>
        <begin position="76"/>
        <end position="97"/>
    </location>
</feature>